<evidence type="ECO:0000313" key="3">
    <source>
        <dbReference type="Proteomes" id="UP000693946"/>
    </source>
</evidence>
<protein>
    <submittedName>
        <fullName evidence="2">Uncharacterized protein</fullName>
    </submittedName>
</protein>
<organism evidence="2 3">
    <name type="scientific">Solea senegalensis</name>
    <name type="common">Senegalese sole</name>
    <dbReference type="NCBI Taxonomy" id="28829"/>
    <lineage>
        <taxon>Eukaryota</taxon>
        <taxon>Metazoa</taxon>
        <taxon>Chordata</taxon>
        <taxon>Craniata</taxon>
        <taxon>Vertebrata</taxon>
        <taxon>Euteleostomi</taxon>
        <taxon>Actinopterygii</taxon>
        <taxon>Neopterygii</taxon>
        <taxon>Teleostei</taxon>
        <taxon>Neoteleostei</taxon>
        <taxon>Acanthomorphata</taxon>
        <taxon>Carangaria</taxon>
        <taxon>Pleuronectiformes</taxon>
        <taxon>Pleuronectoidei</taxon>
        <taxon>Soleidae</taxon>
        <taxon>Solea</taxon>
    </lineage>
</organism>
<gene>
    <name evidence="2" type="ORF">JOB18_033490</name>
</gene>
<proteinExistence type="predicted"/>
<reference evidence="2 3" key="1">
    <citation type="journal article" date="2021" name="Sci. Rep.">
        <title>Chromosome anchoring in Senegalese sole (Solea senegalensis) reveals sex-associated markers and genome rearrangements in flatfish.</title>
        <authorList>
            <person name="Guerrero-Cozar I."/>
            <person name="Gomez-Garrido J."/>
            <person name="Berbel C."/>
            <person name="Martinez-Blanch J.F."/>
            <person name="Alioto T."/>
            <person name="Claros M.G."/>
            <person name="Gagnaire P.A."/>
            <person name="Manchado M."/>
        </authorList>
    </citation>
    <scope>NUCLEOTIDE SEQUENCE [LARGE SCALE GENOMIC DNA]</scope>
    <source>
        <strain evidence="2">Sse05_10M</strain>
    </source>
</reference>
<evidence type="ECO:0000313" key="2">
    <source>
        <dbReference type="EMBL" id="KAG7503189.1"/>
    </source>
</evidence>
<evidence type="ECO:0000256" key="1">
    <source>
        <dbReference type="SAM" id="MobiDB-lite"/>
    </source>
</evidence>
<dbReference type="AlphaFoldDB" id="A0AAV6RCM7"/>
<sequence length="119" mass="14106">MARLRLFARRLSYNQSNNPIIQSNWKRCSRILHSDNDRLHWHCCCDPCRRRERKREGEKKEREKREKDAGGSQIIKINRFSCAQFSPRQLLKPAPSTVRSHRKPLDAFITDSSVFLGRI</sequence>
<comment type="caution">
    <text evidence="2">The sequence shown here is derived from an EMBL/GenBank/DDBJ whole genome shotgun (WGS) entry which is preliminary data.</text>
</comment>
<feature type="compositionally biased region" description="Basic and acidic residues" evidence="1">
    <location>
        <begin position="54"/>
        <end position="69"/>
    </location>
</feature>
<name>A0AAV6RCM7_SOLSE</name>
<dbReference type="Proteomes" id="UP000693946">
    <property type="component" value="Linkage Group LG2"/>
</dbReference>
<dbReference type="EMBL" id="JAGKHQ010000012">
    <property type="protein sequence ID" value="KAG7503189.1"/>
    <property type="molecule type" value="Genomic_DNA"/>
</dbReference>
<accession>A0AAV6RCM7</accession>
<keyword evidence="3" id="KW-1185">Reference proteome</keyword>
<feature type="region of interest" description="Disordered" evidence="1">
    <location>
        <begin position="51"/>
        <end position="72"/>
    </location>
</feature>